<feature type="compositionally biased region" description="Low complexity" evidence="1">
    <location>
        <begin position="386"/>
        <end position="398"/>
    </location>
</feature>
<proteinExistence type="predicted"/>
<accession>A0ABN1ASB3</accession>
<dbReference type="InterPro" id="IPR046704">
    <property type="entry name" value="DUF6777"/>
</dbReference>
<feature type="region of interest" description="Disordered" evidence="1">
    <location>
        <begin position="1"/>
        <end position="116"/>
    </location>
</feature>
<evidence type="ECO:0000313" key="4">
    <source>
        <dbReference type="Proteomes" id="UP001499895"/>
    </source>
</evidence>
<evidence type="ECO:0000256" key="1">
    <source>
        <dbReference type="SAM" id="MobiDB-lite"/>
    </source>
</evidence>
<name>A0ABN1ASB3_9ACTN</name>
<feature type="compositionally biased region" description="Polar residues" evidence="1">
    <location>
        <begin position="1"/>
        <end position="10"/>
    </location>
</feature>
<reference evidence="3 4" key="1">
    <citation type="journal article" date="2019" name="Int. J. Syst. Evol. Microbiol.">
        <title>The Global Catalogue of Microorganisms (GCM) 10K type strain sequencing project: providing services to taxonomists for standard genome sequencing and annotation.</title>
        <authorList>
            <consortium name="The Broad Institute Genomics Platform"/>
            <consortium name="The Broad Institute Genome Sequencing Center for Infectious Disease"/>
            <person name="Wu L."/>
            <person name="Ma J."/>
        </authorList>
    </citation>
    <scope>NUCLEOTIDE SEQUENCE [LARGE SCALE GENOMIC DNA]</scope>
    <source>
        <strain evidence="3 4">JCM 10649</strain>
    </source>
</reference>
<feature type="compositionally biased region" description="Basic and acidic residues" evidence="1">
    <location>
        <begin position="352"/>
        <end position="363"/>
    </location>
</feature>
<feature type="compositionally biased region" description="Basic and acidic residues" evidence="1">
    <location>
        <begin position="45"/>
        <end position="55"/>
    </location>
</feature>
<sequence>MSSEPPSENHPTGPPSGPLSGPGSGQASGSGSGRGSGSGSGSGARRPEEPTRADRPGPPTEPAYPSGPGGSAGPPAPPPGGHGTPPGGHGTPPGGHGTPGSPAPGPGGGKPPWWKSGPKIAIAGGAVVVVAALAIFLLRPDGGSGEVFLESASAEGNAPFTRSTAKEPTAEATAEPTPAGGGGGGTRTVQGSTPGLYGGTRNVASCDVERQISYLTEDQAKGRAFAEAAGIEQSTIPAYLRGLTPLQLRADTRVTNHGYKDGKATSYQAVLQAGTSVLVDGKGVPRVRCACGNPLGPPTAVKGTPEPKGQAWANYRKSDVVAVAPATVVIKVIIVYDPHTGEWFERPIGGKGESDRPVPRPHDGVSPGTSRSVEEQPSSAPPSVPPSSDTPSEPTGPTGPTGPPDQPTGQEPAPAYGRPNAASTGGTP</sequence>
<gene>
    <name evidence="3" type="ORF">GCM10009544_50930</name>
</gene>
<protein>
    <recommendedName>
        <fullName evidence="2">DUF6777 domain-containing protein</fullName>
    </recommendedName>
</protein>
<dbReference type="Proteomes" id="UP001499895">
    <property type="component" value="Unassembled WGS sequence"/>
</dbReference>
<dbReference type="Pfam" id="PF20568">
    <property type="entry name" value="DUF6777"/>
    <property type="match status" value="1"/>
</dbReference>
<organism evidence="3 4">
    <name type="scientific">Streptomyces stramineus</name>
    <dbReference type="NCBI Taxonomy" id="173861"/>
    <lineage>
        <taxon>Bacteria</taxon>
        <taxon>Bacillati</taxon>
        <taxon>Actinomycetota</taxon>
        <taxon>Actinomycetes</taxon>
        <taxon>Kitasatosporales</taxon>
        <taxon>Streptomycetaceae</taxon>
        <taxon>Streptomyces</taxon>
    </lineage>
</organism>
<evidence type="ECO:0000313" key="3">
    <source>
        <dbReference type="EMBL" id="GAA0482867.1"/>
    </source>
</evidence>
<keyword evidence="4" id="KW-1185">Reference proteome</keyword>
<feature type="compositionally biased region" description="Gly residues" evidence="1">
    <location>
        <begin position="81"/>
        <end position="98"/>
    </location>
</feature>
<feature type="domain" description="DUF6777" evidence="2">
    <location>
        <begin position="187"/>
        <end position="349"/>
    </location>
</feature>
<feature type="compositionally biased region" description="Gly residues" evidence="1">
    <location>
        <begin position="20"/>
        <end position="42"/>
    </location>
</feature>
<feature type="region of interest" description="Disordered" evidence="1">
    <location>
        <begin position="154"/>
        <end position="186"/>
    </location>
</feature>
<comment type="caution">
    <text evidence="3">The sequence shown here is derived from an EMBL/GenBank/DDBJ whole genome shotgun (WGS) entry which is preliminary data.</text>
</comment>
<evidence type="ECO:0000259" key="2">
    <source>
        <dbReference type="Pfam" id="PF20568"/>
    </source>
</evidence>
<feature type="region of interest" description="Disordered" evidence="1">
    <location>
        <begin position="342"/>
        <end position="428"/>
    </location>
</feature>
<dbReference type="EMBL" id="BAAAHB010000077">
    <property type="protein sequence ID" value="GAA0482867.1"/>
    <property type="molecule type" value="Genomic_DNA"/>
</dbReference>